<dbReference type="AlphaFoldDB" id="A0A6B9FWC5"/>
<organism evidence="1 2">
    <name type="scientific">Pantoea cypripedii</name>
    <name type="common">Pectobacterium cypripedii</name>
    <name type="synonym">Erwinia cypripedii</name>
    <dbReference type="NCBI Taxonomy" id="55209"/>
    <lineage>
        <taxon>Bacteria</taxon>
        <taxon>Pseudomonadati</taxon>
        <taxon>Pseudomonadota</taxon>
        <taxon>Gammaproteobacteria</taxon>
        <taxon>Enterobacterales</taxon>
        <taxon>Erwiniaceae</taxon>
        <taxon>Pantoea</taxon>
    </lineage>
</organism>
<evidence type="ECO:0000313" key="2">
    <source>
        <dbReference type="Proteomes" id="UP000502005"/>
    </source>
</evidence>
<dbReference type="Proteomes" id="UP000502005">
    <property type="component" value="Chromosome"/>
</dbReference>
<dbReference type="EMBL" id="CP024768">
    <property type="protein sequence ID" value="QGY27728.1"/>
    <property type="molecule type" value="Genomic_DNA"/>
</dbReference>
<gene>
    <name evidence="1" type="ORF">CUN67_01755</name>
</gene>
<reference evidence="1 2" key="1">
    <citation type="submission" date="2017-11" db="EMBL/GenBank/DDBJ databases">
        <title>Genome sequence of Pantoea cypripedii NE1.</title>
        <authorList>
            <person name="Nascimento F.X."/>
        </authorList>
    </citation>
    <scope>NUCLEOTIDE SEQUENCE [LARGE SCALE GENOMIC DNA]</scope>
    <source>
        <strain evidence="1 2">NE1</strain>
    </source>
</reference>
<protein>
    <submittedName>
        <fullName evidence="1">Uncharacterized protein</fullName>
    </submittedName>
</protein>
<name>A0A6B9FWC5_PANCY</name>
<evidence type="ECO:0000313" key="1">
    <source>
        <dbReference type="EMBL" id="QGY27728.1"/>
    </source>
</evidence>
<proteinExistence type="predicted"/>
<sequence>MKYYFVRIRLIKFHLIHTISRDRLNSEHNKQHKIKIIYINKLNNFNFQKFVNPLVIFAIRS</sequence>
<accession>A0A6B9FWC5</accession>